<protein>
    <submittedName>
        <fullName evidence="6">Phospholipase, putative</fullName>
    </submittedName>
</protein>
<evidence type="ECO:0000259" key="5">
    <source>
        <dbReference type="PROSITE" id="PS51635"/>
    </source>
</evidence>
<reference evidence="6" key="1">
    <citation type="journal article" date="2015" name="PeerJ">
        <title>First genomic representation of candidate bacterial phylum KSB3 points to enhanced environmental sensing as a trigger of wastewater bulking.</title>
        <authorList>
            <person name="Sekiguchi Y."/>
            <person name="Ohashi A."/>
            <person name="Parks D.H."/>
            <person name="Yamauchi T."/>
            <person name="Tyson G.W."/>
            <person name="Hugenholtz P."/>
        </authorList>
    </citation>
    <scope>NUCLEOTIDE SEQUENCE [LARGE SCALE GENOMIC DNA]</scope>
</reference>
<keyword evidence="7" id="KW-1185">Reference proteome</keyword>
<accession>A0A081CAX8</accession>
<dbReference type="eggNOG" id="COG1752">
    <property type="taxonomic scope" value="Bacteria"/>
</dbReference>
<feature type="short sequence motif" description="DGA/G" evidence="4">
    <location>
        <begin position="173"/>
        <end position="175"/>
    </location>
</feature>
<evidence type="ECO:0000256" key="1">
    <source>
        <dbReference type="ARBA" id="ARBA00022801"/>
    </source>
</evidence>
<dbReference type="PANTHER" id="PTHR14226">
    <property type="entry name" value="NEUROPATHY TARGET ESTERASE/SWISS CHEESE D.MELANOGASTER"/>
    <property type="match status" value="1"/>
</dbReference>
<feature type="short sequence motif" description="GXSXG" evidence="4">
    <location>
        <begin position="43"/>
        <end position="47"/>
    </location>
</feature>
<dbReference type="Gene3D" id="3.40.1090.10">
    <property type="entry name" value="Cytosolic phospholipase A2 catalytic domain"/>
    <property type="match status" value="1"/>
</dbReference>
<dbReference type="InterPro" id="IPR002641">
    <property type="entry name" value="PNPLA_dom"/>
</dbReference>
<dbReference type="GO" id="GO:0016787">
    <property type="term" value="F:hydrolase activity"/>
    <property type="evidence" value="ECO:0007669"/>
    <property type="project" value="UniProtKB-UniRule"/>
</dbReference>
<keyword evidence="1 4" id="KW-0378">Hydrolase</keyword>
<dbReference type="Proteomes" id="UP000030661">
    <property type="component" value="Unassembled WGS sequence"/>
</dbReference>
<dbReference type="SUPFAM" id="SSF52151">
    <property type="entry name" value="FabD/lysophospholipase-like"/>
    <property type="match status" value="1"/>
</dbReference>
<dbReference type="PROSITE" id="PS51635">
    <property type="entry name" value="PNPLA"/>
    <property type="match status" value="1"/>
</dbReference>
<evidence type="ECO:0000313" key="7">
    <source>
        <dbReference type="Proteomes" id="UP000030661"/>
    </source>
</evidence>
<dbReference type="GO" id="GO:0016042">
    <property type="term" value="P:lipid catabolic process"/>
    <property type="evidence" value="ECO:0007669"/>
    <property type="project" value="UniProtKB-UniRule"/>
</dbReference>
<dbReference type="STRING" id="1499967.U27_02562"/>
<gene>
    <name evidence="6" type="ORF">U27_02562</name>
</gene>
<keyword evidence="3 4" id="KW-0443">Lipid metabolism</keyword>
<dbReference type="HOGENOM" id="CLU_047251_4_2_0"/>
<dbReference type="EMBL" id="DF820482">
    <property type="protein sequence ID" value="GAK61733.1"/>
    <property type="molecule type" value="Genomic_DNA"/>
</dbReference>
<evidence type="ECO:0000313" key="6">
    <source>
        <dbReference type="EMBL" id="GAK61733.1"/>
    </source>
</evidence>
<keyword evidence="2 4" id="KW-0442">Lipid degradation</keyword>
<dbReference type="InterPro" id="IPR016035">
    <property type="entry name" value="Acyl_Trfase/lysoPLipase"/>
</dbReference>
<dbReference type="InterPro" id="IPR050301">
    <property type="entry name" value="NTE"/>
</dbReference>
<dbReference type="PANTHER" id="PTHR14226:SF76">
    <property type="entry name" value="NTE FAMILY PROTEIN RSSA"/>
    <property type="match status" value="1"/>
</dbReference>
<dbReference type="AlphaFoldDB" id="A0A081CAX8"/>
<dbReference type="Pfam" id="PF01734">
    <property type="entry name" value="Patatin"/>
    <property type="match status" value="1"/>
</dbReference>
<organism evidence="6">
    <name type="scientific">Vecturithrix granuli</name>
    <dbReference type="NCBI Taxonomy" id="1499967"/>
    <lineage>
        <taxon>Bacteria</taxon>
        <taxon>Candidatus Moduliflexota</taxon>
        <taxon>Candidatus Vecturitrichia</taxon>
        <taxon>Candidatus Vecturitrichales</taxon>
        <taxon>Candidatus Vecturitrichaceae</taxon>
        <taxon>Candidatus Vecturithrix</taxon>
    </lineage>
</organism>
<proteinExistence type="predicted"/>
<evidence type="ECO:0000256" key="2">
    <source>
        <dbReference type="ARBA" id="ARBA00022963"/>
    </source>
</evidence>
<evidence type="ECO:0000256" key="4">
    <source>
        <dbReference type="PROSITE-ProRule" id="PRU01161"/>
    </source>
</evidence>
<name>A0A081CAX8_VECG1</name>
<evidence type="ECO:0000256" key="3">
    <source>
        <dbReference type="ARBA" id="ARBA00023098"/>
    </source>
</evidence>
<feature type="active site" description="Proton acceptor" evidence="4">
    <location>
        <position position="173"/>
    </location>
</feature>
<sequence>MPAERPSPRIALVLGSGGIKCLASIGLLKVLHREHIIPDVIVGSSGGSLFGAVYAAGEHPDNIEQQVLKMWQKKEFRDIKYFDILKMFLPKVLRYDEMFGLIRGNRIEKIFRNYFDDVTFETTKIPLQIVATDFFTGEEVVLGKGSIAEAVRASIGIPVFFQPKKIEGKTLIDGGVSNPLPINVAIRYGADLIIAMGFQSPTYQKIDSPIKSLLHLTGLYMNNLLISNYAVHNMAHHYEIIMVYPPLSNEFHFFDIHRIPEIIAIGEQETLAELPNIRSAIDHFGVEEP</sequence>
<comment type="caution">
    <text evidence="4">Lacks conserved residue(s) required for the propagation of feature annotation.</text>
</comment>
<feature type="domain" description="PNPLA" evidence="5">
    <location>
        <begin position="12"/>
        <end position="186"/>
    </location>
</feature>
<feature type="active site" description="Nucleophile" evidence="4">
    <location>
        <position position="45"/>
    </location>
</feature>